<dbReference type="Gene3D" id="1.25.40.10">
    <property type="entry name" value="Tetratricopeptide repeat domain"/>
    <property type="match status" value="1"/>
</dbReference>
<dbReference type="SUPFAM" id="SSF48452">
    <property type="entry name" value="TPR-like"/>
    <property type="match status" value="1"/>
</dbReference>
<accession>A0A9P6E8T5</accession>
<protein>
    <submittedName>
        <fullName evidence="2">Uncharacterized protein</fullName>
    </submittedName>
</protein>
<keyword evidence="3" id="KW-1185">Reference proteome</keyword>
<dbReference type="OrthoDB" id="10260758at2759"/>
<dbReference type="AlphaFoldDB" id="A0A9P6E8T5"/>
<gene>
    <name evidence="2" type="ORF">CPB83DRAFT_886157</name>
</gene>
<dbReference type="InterPro" id="IPR019734">
    <property type="entry name" value="TPR_rpt"/>
</dbReference>
<reference evidence="2" key="1">
    <citation type="submission" date="2020-11" db="EMBL/GenBank/DDBJ databases">
        <authorList>
            <consortium name="DOE Joint Genome Institute"/>
            <person name="Ahrendt S."/>
            <person name="Riley R."/>
            <person name="Andreopoulos W."/>
            <person name="Labutti K."/>
            <person name="Pangilinan J."/>
            <person name="Ruiz-Duenas F.J."/>
            <person name="Barrasa J.M."/>
            <person name="Sanchez-Garcia M."/>
            <person name="Camarero S."/>
            <person name="Miyauchi S."/>
            <person name="Serrano A."/>
            <person name="Linde D."/>
            <person name="Babiker R."/>
            <person name="Drula E."/>
            <person name="Ayuso-Fernandez I."/>
            <person name="Pacheco R."/>
            <person name="Padilla G."/>
            <person name="Ferreira P."/>
            <person name="Barriuso J."/>
            <person name="Kellner H."/>
            <person name="Castanera R."/>
            <person name="Alfaro M."/>
            <person name="Ramirez L."/>
            <person name="Pisabarro A.G."/>
            <person name="Kuo A."/>
            <person name="Tritt A."/>
            <person name="Lipzen A."/>
            <person name="He G."/>
            <person name="Yan M."/>
            <person name="Ng V."/>
            <person name="Cullen D."/>
            <person name="Martin F."/>
            <person name="Rosso M.-N."/>
            <person name="Henrissat B."/>
            <person name="Hibbett D."/>
            <person name="Martinez A.T."/>
            <person name="Grigoriev I.V."/>
        </authorList>
    </citation>
    <scope>NUCLEOTIDE SEQUENCE</scope>
    <source>
        <strain evidence="2">CBS 506.95</strain>
    </source>
</reference>
<dbReference type="InterPro" id="IPR011990">
    <property type="entry name" value="TPR-like_helical_dom_sf"/>
</dbReference>
<evidence type="ECO:0000313" key="3">
    <source>
        <dbReference type="Proteomes" id="UP000807306"/>
    </source>
</evidence>
<evidence type="ECO:0000313" key="2">
    <source>
        <dbReference type="EMBL" id="KAF9524609.1"/>
    </source>
</evidence>
<dbReference type="Proteomes" id="UP000807306">
    <property type="component" value="Unassembled WGS sequence"/>
</dbReference>
<evidence type="ECO:0000256" key="1">
    <source>
        <dbReference type="SAM" id="MobiDB-lite"/>
    </source>
</evidence>
<name>A0A9P6E8T5_9AGAR</name>
<comment type="caution">
    <text evidence="2">The sequence shown here is derived from an EMBL/GenBank/DDBJ whole genome shotgun (WGS) entry which is preliminary data.</text>
</comment>
<feature type="region of interest" description="Disordered" evidence="1">
    <location>
        <begin position="1"/>
        <end position="29"/>
    </location>
</feature>
<dbReference type="Pfam" id="PF13181">
    <property type="entry name" value="TPR_8"/>
    <property type="match status" value="1"/>
</dbReference>
<organism evidence="2 3">
    <name type="scientific">Crepidotus variabilis</name>
    <dbReference type="NCBI Taxonomy" id="179855"/>
    <lineage>
        <taxon>Eukaryota</taxon>
        <taxon>Fungi</taxon>
        <taxon>Dikarya</taxon>
        <taxon>Basidiomycota</taxon>
        <taxon>Agaricomycotina</taxon>
        <taxon>Agaricomycetes</taxon>
        <taxon>Agaricomycetidae</taxon>
        <taxon>Agaricales</taxon>
        <taxon>Agaricineae</taxon>
        <taxon>Crepidotaceae</taxon>
        <taxon>Crepidotus</taxon>
    </lineage>
</organism>
<proteinExistence type="predicted"/>
<sequence>MSRKAETGKPEVWTVPVSSDGESGPDTGGNVAKAEAILLNGTLEKADAERRLLLAIEAREKGIKGTMLDQKTWTKASTRAGRIVKIGKGRAKESADNLALAILFALYNNKHQLASVYTKLERFDEAQQILEHLMEVGIHQQNPILVASRELLVTVYLNLGKFEEAELV</sequence>
<dbReference type="EMBL" id="MU157896">
    <property type="protein sequence ID" value="KAF9524609.1"/>
    <property type="molecule type" value="Genomic_DNA"/>
</dbReference>